<reference evidence="1" key="1">
    <citation type="submission" date="2018-01" db="EMBL/GenBank/DDBJ databases">
        <authorList>
            <person name="Krukenberg V."/>
        </authorList>
    </citation>
    <scope>NUCLEOTIDE SEQUENCE</scope>
    <source>
        <strain evidence="1">E20ANME2</strain>
    </source>
</reference>
<accession>A0AC61L1A8</accession>
<dbReference type="EMBL" id="PQXF01000018">
    <property type="protein sequence ID" value="PXF60235.1"/>
    <property type="molecule type" value="Genomic_DNA"/>
</dbReference>
<organism evidence="1 2">
    <name type="scientific">Candidatus Methanogaster sp</name>
    <dbReference type="NCBI Taxonomy" id="3386292"/>
    <lineage>
        <taxon>Archaea</taxon>
        <taxon>Methanobacteriati</taxon>
        <taxon>Methanobacteriota</taxon>
        <taxon>Stenosarchaea group</taxon>
        <taxon>Methanomicrobia</taxon>
        <taxon>Methanosarcinales</taxon>
        <taxon>ANME-2 cluster</taxon>
        <taxon>Candidatus Methanogasteraceae</taxon>
        <taxon>Candidatus Methanogaster</taxon>
    </lineage>
</organism>
<evidence type="ECO:0000313" key="1">
    <source>
        <dbReference type="EMBL" id="PXF60235.1"/>
    </source>
</evidence>
<evidence type="ECO:0000313" key="2">
    <source>
        <dbReference type="Proteomes" id="UP000248329"/>
    </source>
</evidence>
<protein>
    <submittedName>
        <fullName evidence="1">Uncharacterized protein</fullName>
    </submittedName>
</protein>
<gene>
    <name evidence="1" type="ORF">C4B59_09770</name>
</gene>
<name>A0AC61L1A8_9EURY</name>
<comment type="caution">
    <text evidence="1">The sequence shown here is derived from an EMBL/GenBank/DDBJ whole genome shotgun (WGS) entry which is preliminary data.</text>
</comment>
<proteinExistence type="predicted"/>
<sequence length="169" mass="20428">MERKACIICHGELDSTHYESYDICTECFDLMEDLMSEYFLKTITRREAGASVEMYSKYLKDTINYATDYKRIREKSKRYFRDVKERLETAMEYETGPEQRYLERMLAVLEWLQNNPTFYNYYFKEYYSCPNCGASIFEHFNQQMVGDWLMITCSQCDALIKKYFLPKRV</sequence>
<dbReference type="Proteomes" id="UP000248329">
    <property type="component" value="Unassembled WGS sequence"/>
</dbReference>